<keyword evidence="2 5" id="KW-0378">Hydrolase</keyword>
<dbReference type="NCBIfam" id="TIGR00283">
    <property type="entry name" value="arch_pth2"/>
    <property type="match status" value="1"/>
</dbReference>
<name>A0AA35SJB6_GEOBA</name>
<dbReference type="AlphaFoldDB" id="A0AA35SJB6"/>
<dbReference type="Gene3D" id="3.40.1490.10">
    <property type="entry name" value="Bit1"/>
    <property type="match status" value="1"/>
</dbReference>
<evidence type="ECO:0000256" key="2">
    <source>
        <dbReference type="ARBA" id="ARBA00022801"/>
    </source>
</evidence>
<evidence type="ECO:0000256" key="3">
    <source>
        <dbReference type="ARBA" id="ARBA00038050"/>
    </source>
</evidence>
<dbReference type="PANTHER" id="PTHR12649">
    <property type="entry name" value="PEPTIDYL-TRNA HYDROLASE 2"/>
    <property type="match status" value="1"/>
</dbReference>
<dbReference type="InterPro" id="IPR023476">
    <property type="entry name" value="Pep_tRNA_hydro_II_dom_sf"/>
</dbReference>
<dbReference type="EC" id="3.1.1.29" evidence="1"/>
<dbReference type="FunFam" id="3.40.1490.10:FF:000002">
    <property type="entry name" value="Peptidyl-tRNA hydrolase 2, mitochondrial"/>
    <property type="match status" value="1"/>
</dbReference>
<evidence type="ECO:0000256" key="1">
    <source>
        <dbReference type="ARBA" id="ARBA00013260"/>
    </source>
</evidence>
<comment type="similarity">
    <text evidence="3">Belongs to the PTH2 family.</text>
</comment>
<dbReference type="Pfam" id="PF01981">
    <property type="entry name" value="PTH2"/>
    <property type="match status" value="1"/>
</dbReference>
<dbReference type="GO" id="GO:0005829">
    <property type="term" value="C:cytosol"/>
    <property type="evidence" value="ECO:0007669"/>
    <property type="project" value="TreeGrafter"/>
</dbReference>
<dbReference type="GO" id="GO:0004045">
    <property type="term" value="F:peptidyl-tRNA hydrolase activity"/>
    <property type="evidence" value="ECO:0007669"/>
    <property type="project" value="UniProtKB-EC"/>
</dbReference>
<organism evidence="5 6">
    <name type="scientific">Geodia barretti</name>
    <name type="common">Barrett's horny sponge</name>
    <dbReference type="NCBI Taxonomy" id="519541"/>
    <lineage>
        <taxon>Eukaryota</taxon>
        <taxon>Metazoa</taxon>
        <taxon>Porifera</taxon>
        <taxon>Demospongiae</taxon>
        <taxon>Heteroscleromorpha</taxon>
        <taxon>Tetractinellida</taxon>
        <taxon>Astrophorina</taxon>
        <taxon>Geodiidae</taxon>
        <taxon>Geodia</taxon>
    </lineage>
</organism>
<reference evidence="5" key="1">
    <citation type="submission" date="2023-03" db="EMBL/GenBank/DDBJ databases">
        <authorList>
            <person name="Steffen K."/>
            <person name="Cardenas P."/>
        </authorList>
    </citation>
    <scope>NUCLEOTIDE SEQUENCE</scope>
</reference>
<evidence type="ECO:0000313" key="6">
    <source>
        <dbReference type="Proteomes" id="UP001174909"/>
    </source>
</evidence>
<protein>
    <recommendedName>
        <fullName evidence="1">peptidyl-tRNA hydrolase</fullName>
        <ecNumber evidence="1">3.1.1.29</ecNumber>
    </recommendedName>
</protein>
<proteinExistence type="inferred from homology"/>
<dbReference type="Proteomes" id="UP001174909">
    <property type="component" value="Unassembled WGS sequence"/>
</dbReference>
<dbReference type="PANTHER" id="PTHR12649:SF29">
    <property type="entry name" value="AMINOACYL-TRNA HYDROLASE"/>
    <property type="match status" value="1"/>
</dbReference>
<keyword evidence="6" id="KW-1185">Reference proteome</keyword>
<evidence type="ECO:0000313" key="5">
    <source>
        <dbReference type="EMBL" id="CAI8030484.1"/>
    </source>
</evidence>
<comment type="catalytic activity">
    <reaction evidence="4">
        <text>an N-acyl-L-alpha-aminoacyl-tRNA + H2O = an N-acyl-L-amino acid + a tRNA + H(+)</text>
        <dbReference type="Rhea" id="RHEA:54448"/>
        <dbReference type="Rhea" id="RHEA-COMP:10123"/>
        <dbReference type="Rhea" id="RHEA-COMP:13883"/>
        <dbReference type="ChEBI" id="CHEBI:15377"/>
        <dbReference type="ChEBI" id="CHEBI:15378"/>
        <dbReference type="ChEBI" id="CHEBI:59874"/>
        <dbReference type="ChEBI" id="CHEBI:78442"/>
        <dbReference type="ChEBI" id="CHEBI:138191"/>
        <dbReference type="EC" id="3.1.1.29"/>
    </reaction>
</comment>
<dbReference type="InterPro" id="IPR002833">
    <property type="entry name" value="PTH2"/>
</dbReference>
<accession>A0AA35SJB6</accession>
<sequence length="114" mass="12666">MVFVVNTELKMGVGKIAAQVGHATLALYRLLQTQSNWKEQCTKWEETTVTKIAVQGQSTHHLLELKHRAYELRLPSIIVHDAGRTQVEPGSLTVFAVFGKVADVNDITGKLKLL</sequence>
<evidence type="ECO:0000256" key="4">
    <source>
        <dbReference type="ARBA" id="ARBA00048707"/>
    </source>
</evidence>
<comment type="caution">
    <text evidence="5">The sequence shown here is derived from an EMBL/GenBank/DDBJ whole genome shotgun (WGS) entry which is preliminary data.</text>
</comment>
<dbReference type="SUPFAM" id="SSF102462">
    <property type="entry name" value="Peptidyl-tRNA hydrolase II"/>
    <property type="match status" value="1"/>
</dbReference>
<dbReference type="EMBL" id="CASHTH010002483">
    <property type="protein sequence ID" value="CAI8030484.1"/>
    <property type="molecule type" value="Genomic_DNA"/>
</dbReference>
<gene>
    <name evidence="5" type="ORF">GBAR_LOCUS17288</name>
</gene>